<keyword evidence="8" id="KW-1185">Reference proteome</keyword>
<comment type="caution">
    <text evidence="7">The sequence shown here is derived from an EMBL/GenBank/DDBJ whole genome shotgun (WGS) entry which is preliminary data.</text>
</comment>
<evidence type="ECO:0000256" key="5">
    <source>
        <dbReference type="PROSITE-ProRule" id="PRU00335"/>
    </source>
</evidence>
<dbReference type="PRINTS" id="PR00455">
    <property type="entry name" value="HTHTETR"/>
</dbReference>
<dbReference type="InterPro" id="IPR050109">
    <property type="entry name" value="HTH-type_TetR-like_transc_reg"/>
</dbReference>
<evidence type="ECO:0000313" key="8">
    <source>
        <dbReference type="Proteomes" id="UP000295554"/>
    </source>
</evidence>
<evidence type="ECO:0000256" key="1">
    <source>
        <dbReference type="ARBA" id="ARBA00022491"/>
    </source>
</evidence>
<dbReference type="OrthoDB" id="5293556at2"/>
<keyword evidence="1" id="KW-0678">Repressor</keyword>
<evidence type="ECO:0000313" key="7">
    <source>
        <dbReference type="EMBL" id="TDG15342.1"/>
    </source>
</evidence>
<dbReference type="SUPFAM" id="SSF46689">
    <property type="entry name" value="Homeodomain-like"/>
    <property type="match status" value="1"/>
</dbReference>
<dbReference type="RefSeq" id="WP_133209649.1">
    <property type="nucleotide sequence ID" value="NZ_SMSE01000001.1"/>
</dbReference>
<reference evidence="7 8" key="1">
    <citation type="submission" date="2019-03" db="EMBL/GenBank/DDBJ databases">
        <title>Seongchinamella monodicae gen. nov., sp. nov., a novel member of the Gammaproteobacteria isolated from a tidal mudflat of beach.</title>
        <authorList>
            <person name="Yang H.G."/>
            <person name="Kang J.W."/>
            <person name="Lee S.D."/>
        </authorList>
    </citation>
    <scope>NUCLEOTIDE SEQUENCE [LARGE SCALE GENOMIC DNA]</scope>
    <source>
        <strain evidence="7 8">GH4-78</strain>
    </source>
</reference>
<keyword evidence="4" id="KW-0804">Transcription</keyword>
<dbReference type="GO" id="GO:0003700">
    <property type="term" value="F:DNA-binding transcription factor activity"/>
    <property type="evidence" value="ECO:0007669"/>
    <property type="project" value="TreeGrafter"/>
</dbReference>
<dbReference type="PROSITE" id="PS50977">
    <property type="entry name" value="HTH_TETR_2"/>
    <property type="match status" value="1"/>
</dbReference>
<evidence type="ECO:0000259" key="6">
    <source>
        <dbReference type="PROSITE" id="PS50977"/>
    </source>
</evidence>
<keyword evidence="2" id="KW-0805">Transcription regulation</keyword>
<accession>A0A4R5LVC4</accession>
<dbReference type="SUPFAM" id="SSF48498">
    <property type="entry name" value="Tetracyclin repressor-like, C-terminal domain"/>
    <property type="match status" value="1"/>
</dbReference>
<feature type="DNA-binding region" description="H-T-H motif" evidence="5">
    <location>
        <begin position="44"/>
        <end position="63"/>
    </location>
</feature>
<dbReference type="Proteomes" id="UP000295554">
    <property type="component" value="Unassembled WGS sequence"/>
</dbReference>
<dbReference type="InterPro" id="IPR009057">
    <property type="entry name" value="Homeodomain-like_sf"/>
</dbReference>
<dbReference type="EMBL" id="SMSE01000001">
    <property type="protein sequence ID" value="TDG15342.1"/>
    <property type="molecule type" value="Genomic_DNA"/>
</dbReference>
<organism evidence="7 8">
    <name type="scientific">Seongchinamella unica</name>
    <dbReference type="NCBI Taxonomy" id="2547392"/>
    <lineage>
        <taxon>Bacteria</taxon>
        <taxon>Pseudomonadati</taxon>
        <taxon>Pseudomonadota</taxon>
        <taxon>Gammaproteobacteria</taxon>
        <taxon>Cellvibrionales</taxon>
        <taxon>Halieaceae</taxon>
        <taxon>Seongchinamella</taxon>
    </lineage>
</organism>
<gene>
    <name evidence="7" type="ORF">E2F43_03665</name>
</gene>
<dbReference type="AlphaFoldDB" id="A0A4R5LVC4"/>
<evidence type="ECO:0000256" key="4">
    <source>
        <dbReference type="ARBA" id="ARBA00023163"/>
    </source>
</evidence>
<name>A0A4R5LVC4_9GAMM</name>
<sequence>MNDTKGGSRAEGRMTQAERTALSDRRMFKAAIELINERGTQKTTLKEIGERAGYSRGLANYRFGSKDGLMMELFEQFDSVWKEHLENYVAGRQGLDALQQAACALRDFLKKESSYMRAMYLLWYECLGHDTEMRRALAQHHDVYRADARRWIEQGIASGAVRPEVDAAQAATHYCAFVFGIVYQWLVNAEALDLDAVFDSYIDSTIANLANPNQFEETADE</sequence>
<feature type="domain" description="HTH tetR-type" evidence="6">
    <location>
        <begin position="21"/>
        <end position="81"/>
    </location>
</feature>
<dbReference type="PANTHER" id="PTHR30055">
    <property type="entry name" value="HTH-TYPE TRANSCRIPTIONAL REGULATOR RUTR"/>
    <property type="match status" value="1"/>
</dbReference>
<dbReference type="Pfam" id="PF00440">
    <property type="entry name" value="TetR_N"/>
    <property type="match status" value="1"/>
</dbReference>
<evidence type="ECO:0000256" key="2">
    <source>
        <dbReference type="ARBA" id="ARBA00023015"/>
    </source>
</evidence>
<dbReference type="InterPro" id="IPR036271">
    <property type="entry name" value="Tet_transcr_reg_TetR-rel_C_sf"/>
</dbReference>
<evidence type="ECO:0000256" key="3">
    <source>
        <dbReference type="ARBA" id="ARBA00023125"/>
    </source>
</evidence>
<dbReference type="Gene3D" id="1.10.357.10">
    <property type="entry name" value="Tetracycline Repressor, domain 2"/>
    <property type="match status" value="1"/>
</dbReference>
<dbReference type="GO" id="GO:0000976">
    <property type="term" value="F:transcription cis-regulatory region binding"/>
    <property type="evidence" value="ECO:0007669"/>
    <property type="project" value="TreeGrafter"/>
</dbReference>
<proteinExistence type="predicted"/>
<dbReference type="InterPro" id="IPR039538">
    <property type="entry name" value="BetI_C"/>
</dbReference>
<dbReference type="InterPro" id="IPR001647">
    <property type="entry name" value="HTH_TetR"/>
</dbReference>
<dbReference type="Pfam" id="PF13977">
    <property type="entry name" value="TetR_C_6"/>
    <property type="match status" value="1"/>
</dbReference>
<protein>
    <submittedName>
        <fullName evidence="7">TetR/AcrR family transcriptional regulator</fullName>
    </submittedName>
</protein>
<dbReference type="PANTHER" id="PTHR30055:SF226">
    <property type="entry name" value="HTH-TYPE TRANSCRIPTIONAL REGULATOR PKSA"/>
    <property type="match status" value="1"/>
</dbReference>
<keyword evidence="3 5" id="KW-0238">DNA-binding</keyword>